<feature type="transmembrane region" description="Helical" evidence="1">
    <location>
        <begin position="263"/>
        <end position="280"/>
    </location>
</feature>
<dbReference type="AlphaFoldDB" id="A0A0R1ZWD6"/>
<feature type="transmembrane region" description="Helical" evidence="1">
    <location>
        <begin position="165"/>
        <end position="185"/>
    </location>
</feature>
<evidence type="ECO:0000313" key="2">
    <source>
        <dbReference type="EMBL" id="KRM56102.1"/>
    </source>
</evidence>
<keyword evidence="1" id="KW-0812">Transmembrane</keyword>
<gene>
    <name evidence="2" type="ORF">FC18_GL000630</name>
</gene>
<reference evidence="2 3" key="1">
    <citation type="journal article" date="2015" name="Genome Announc.">
        <title>Expanding the biotechnology potential of lactobacilli through comparative genomics of 213 strains and associated genera.</title>
        <authorList>
            <person name="Sun Z."/>
            <person name="Harris H.M."/>
            <person name="McCann A."/>
            <person name="Guo C."/>
            <person name="Argimon S."/>
            <person name="Zhang W."/>
            <person name="Yang X."/>
            <person name="Jeffery I.B."/>
            <person name="Cooney J.C."/>
            <person name="Kagawa T.F."/>
            <person name="Liu W."/>
            <person name="Song Y."/>
            <person name="Salvetti E."/>
            <person name="Wrobel A."/>
            <person name="Rasinkangas P."/>
            <person name="Parkhill J."/>
            <person name="Rea M.C."/>
            <person name="O'Sullivan O."/>
            <person name="Ritari J."/>
            <person name="Douillard F.P."/>
            <person name="Paul Ross R."/>
            <person name="Yang R."/>
            <person name="Briner A.E."/>
            <person name="Felis G.E."/>
            <person name="de Vos W.M."/>
            <person name="Barrangou R."/>
            <person name="Klaenhammer T.R."/>
            <person name="Caufield P.W."/>
            <person name="Cui Y."/>
            <person name="Zhang H."/>
            <person name="O'Toole P.W."/>
        </authorList>
    </citation>
    <scope>NUCLEOTIDE SEQUENCE [LARGE SCALE GENOMIC DNA]</scope>
    <source>
        <strain evidence="2 3">DSM 20505</strain>
    </source>
</reference>
<feature type="transmembrane region" description="Helical" evidence="1">
    <location>
        <begin position="217"/>
        <end position="235"/>
    </location>
</feature>
<name>A0A0R1ZWD6_9LACO</name>
<dbReference type="EMBL" id="AYYO01000009">
    <property type="protein sequence ID" value="KRM56102.1"/>
    <property type="molecule type" value="Genomic_DNA"/>
</dbReference>
<evidence type="ECO:0000256" key="1">
    <source>
        <dbReference type="SAM" id="Phobius"/>
    </source>
</evidence>
<feature type="transmembrane region" description="Helical" evidence="1">
    <location>
        <begin position="192"/>
        <end position="211"/>
    </location>
</feature>
<feature type="transmembrane region" description="Helical" evidence="1">
    <location>
        <begin position="138"/>
        <end position="159"/>
    </location>
</feature>
<dbReference type="PATRIC" id="fig|1291052.5.peg.643"/>
<dbReference type="STRING" id="1291052.FC18_GL000630"/>
<keyword evidence="3" id="KW-1185">Reference proteome</keyword>
<evidence type="ECO:0000313" key="3">
    <source>
        <dbReference type="Proteomes" id="UP000051679"/>
    </source>
</evidence>
<keyword evidence="1" id="KW-0472">Membrane</keyword>
<sequence>MTFAFGALILIMSLSGYNMAWRMLGAEVHLSWLTAILTQIIALYVFAMLKLLNLGLLLVTYVGVLLFVVLLILLLWGKLRFPFAGTHMFDLWMIGMGIYMGWILYHSPLIHYDNYTQWALIVKFMNFAGRLPTVHDTLITYTSYPTGTGLFITYVVRLLGFSSGAMLLGQFILIWAGLYALFGVLRDKSRGLTALVLCFVLAMSNVFNIAIRMNNLLVDYVLPVLAAAGIAAVYIYRRKPRMQLLTVTLIGASLLLVKNSGTFFVLCIGVYYLYALGHYQAAASWRKRLEHVISLAVFAVGTYLPFAWWNYHVKTTFALSKHEISATAYKSQLAHETTAQIWGIGRKMVHTLCSGSSLSANGILLLNLIVLAGWGLLRFWCRKQNALLKVLFAIDVGVILYVISLFGMYVLAMPYAEAKLLDGFERYMSSVMILALFIAAMAGVVAMDYAMYEQQIDKRSLRSFTSVFTKSAYQTSSLVLAIFSIIMMFSEANGVDYQNQMNINALPQQLDRIMRQRTTLNHDRVLIVDPHANDVANYFTGYVGRYYFFSDKVVGQENFDMSRAQFKQTVRGYKYVAIPEWHRTFSAMVKQVWGQHLKTGLFRVTRNGLVRMQKGKDW</sequence>
<proteinExistence type="predicted"/>
<feature type="transmembrane region" description="Helical" evidence="1">
    <location>
        <begin position="358"/>
        <end position="380"/>
    </location>
</feature>
<feature type="transmembrane region" description="Helical" evidence="1">
    <location>
        <begin position="88"/>
        <end position="105"/>
    </location>
</feature>
<dbReference type="Proteomes" id="UP000051679">
    <property type="component" value="Unassembled WGS sequence"/>
</dbReference>
<feature type="transmembrane region" description="Helical" evidence="1">
    <location>
        <begin position="387"/>
        <end position="411"/>
    </location>
</feature>
<organism evidence="2 3">
    <name type="scientific">Lacticaseibacillus sharpeae JCM 1186 = DSM 20505</name>
    <dbReference type="NCBI Taxonomy" id="1291052"/>
    <lineage>
        <taxon>Bacteria</taxon>
        <taxon>Bacillati</taxon>
        <taxon>Bacillota</taxon>
        <taxon>Bacilli</taxon>
        <taxon>Lactobacillales</taxon>
        <taxon>Lactobacillaceae</taxon>
        <taxon>Lacticaseibacillus</taxon>
    </lineage>
</organism>
<feature type="transmembrane region" description="Helical" evidence="1">
    <location>
        <begin position="472"/>
        <end position="490"/>
    </location>
</feature>
<dbReference type="RefSeq" id="WP_054677720.1">
    <property type="nucleotide sequence ID" value="NZ_AYYO01000009.1"/>
</dbReference>
<feature type="transmembrane region" description="Helical" evidence="1">
    <location>
        <begin position="292"/>
        <end position="311"/>
    </location>
</feature>
<accession>A0A0R1ZWD6</accession>
<protein>
    <recommendedName>
        <fullName evidence="4">Mutg family lantibiotic protection abc superfamily atp binding cassette transporter permease</fullName>
    </recommendedName>
</protein>
<evidence type="ECO:0008006" key="4">
    <source>
        <dbReference type="Google" id="ProtNLM"/>
    </source>
</evidence>
<keyword evidence="1" id="KW-1133">Transmembrane helix</keyword>
<comment type="caution">
    <text evidence="2">The sequence shown here is derived from an EMBL/GenBank/DDBJ whole genome shotgun (WGS) entry which is preliminary data.</text>
</comment>
<feature type="transmembrane region" description="Helical" evidence="1">
    <location>
        <begin position="30"/>
        <end position="49"/>
    </location>
</feature>
<feature type="transmembrane region" description="Helical" evidence="1">
    <location>
        <begin position="56"/>
        <end position="76"/>
    </location>
</feature>
<dbReference type="OrthoDB" id="2787347at2"/>
<feature type="transmembrane region" description="Helical" evidence="1">
    <location>
        <begin position="431"/>
        <end position="451"/>
    </location>
</feature>